<dbReference type="RefSeq" id="WP_135368600.1">
    <property type="nucleotide sequence ID" value="NZ_RKLX01000019.1"/>
</dbReference>
<reference evidence="3 4" key="1">
    <citation type="submission" date="2018-10" db="EMBL/GenBank/DDBJ databases">
        <title>Lactobacillus sp. R7 and Lactobacillus sp. R19 isolated from fermented mustard green product of Taiwan.</title>
        <authorList>
            <person name="Lin S.-T."/>
        </authorList>
    </citation>
    <scope>NUCLEOTIDE SEQUENCE [LARGE SCALE GENOMIC DNA]</scope>
    <source>
        <strain evidence="3 4">BCRC 81129</strain>
    </source>
</reference>
<organism evidence="3 4">
    <name type="scientific">Levilactobacillus suantsaiihabitans</name>
    <dbReference type="NCBI Taxonomy" id="2487722"/>
    <lineage>
        <taxon>Bacteria</taxon>
        <taxon>Bacillati</taxon>
        <taxon>Bacillota</taxon>
        <taxon>Bacilli</taxon>
        <taxon>Lactobacillales</taxon>
        <taxon>Lactobacillaceae</taxon>
        <taxon>Levilactobacillus</taxon>
    </lineage>
</organism>
<comment type="caution">
    <text evidence="3">The sequence shown here is derived from an EMBL/GenBank/DDBJ whole genome shotgun (WGS) entry which is preliminary data.</text>
</comment>
<feature type="signal peptide" evidence="1">
    <location>
        <begin position="1"/>
        <end position="26"/>
    </location>
</feature>
<dbReference type="Gene3D" id="2.60.120.200">
    <property type="match status" value="1"/>
</dbReference>
<dbReference type="InterPro" id="IPR027994">
    <property type="entry name" value="WxL_dom"/>
</dbReference>
<keyword evidence="1" id="KW-0732">Signal</keyword>
<evidence type="ECO:0000256" key="1">
    <source>
        <dbReference type="SAM" id="SignalP"/>
    </source>
</evidence>
<dbReference type="SUPFAM" id="SSF49899">
    <property type="entry name" value="Concanavalin A-like lectins/glucanases"/>
    <property type="match status" value="1"/>
</dbReference>
<evidence type="ECO:0000259" key="2">
    <source>
        <dbReference type="Pfam" id="PF13731"/>
    </source>
</evidence>
<evidence type="ECO:0000313" key="4">
    <source>
        <dbReference type="Proteomes" id="UP000297348"/>
    </source>
</evidence>
<sequence>MFKRWLSAGWLLLAICLGSAPIVARADSDLDHALATAPQGIVLDKTNAFVTTETTKKSSATVMDGKNEATPGTDVAALTSGTHQFGSLWSLDAGSFSLYHDQTISAWLYLGDQGVKSAGGVAFVLQNDWRGIGAMPVKSKDAIPAETVGVWGIDNDRHQSQPKALAETAIQNSWALEFDTGYNGDWGKSAVGQANAFDGAEHGPHIGNNFPADPRTYTQRVFDKGLLNHKHYYFNMVHHGVIEDVNHPDFLANGQWHHVTLKWDYRAETLSYAFDDRNPITGERQPGRHDEARVFPFMLDPHKTGEVRWGFTATSGSQAENNLVILENVPGLVSANADLTATNLSQARELTTNGQVLGGDRLQLDYQLKYVDGRQPWQNILANLALPTAFTPEAITITYQDAHLPPQTVSVRDVKDHRLSVRLREALNTANRQATVRVVGQVDTVTACTPVAPVTSTFTSTTQTCAVDSPKYFINPHADLDLKVTSDNPAKLAAGTATTVTGTVSPALTGLRVKPVLNGQALPDVPVKDGQFTLPLTAKQLQGGTNNLVLRAVTAMGDESAPVTVTLAVAGELKFSTVSPQENFQATRLTGQSQLVKRAGQWQLAVRDTRGTGERWTLTAAATPFIAKDAHGAQLVGQPVYVTDYQRIPILTTPTAVYSHVTDDSVADGEVDVAGGWRDDTGVLLHVQSASLSGQYQGTITWALTDAPQ</sequence>
<dbReference type="EMBL" id="RKLX01000019">
    <property type="protein sequence ID" value="TGD17958.1"/>
    <property type="molecule type" value="Genomic_DNA"/>
</dbReference>
<keyword evidence="4" id="KW-1185">Reference proteome</keyword>
<accession>A0A4Z0JA58</accession>
<dbReference type="InterPro" id="IPR013320">
    <property type="entry name" value="ConA-like_dom_sf"/>
</dbReference>
<dbReference type="Proteomes" id="UP000297348">
    <property type="component" value="Unassembled WGS sequence"/>
</dbReference>
<evidence type="ECO:0000313" key="3">
    <source>
        <dbReference type="EMBL" id="TGD17958.1"/>
    </source>
</evidence>
<dbReference type="Pfam" id="PF13731">
    <property type="entry name" value="WxL"/>
    <property type="match status" value="1"/>
</dbReference>
<name>A0A4Z0JA58_9LACO</name>
<proteinExistence type="predicted"/>
<dbReference type="OrthoDB" id="2306834at2"/>
<gene>
    <name evidence="3" type="ORF">EGT51_10310</name>
</gene>
<protein>
    <recommendedName>
        <fullName evidence="2">WxL domain-containing protein</fullName>
    </recommendedName>
</protein>
<dbReference type="AlphaFoldDB" id="A0A4Z0JA58"/>
<feature type="chain" id="PRO_5021196906" description="WxL domain-containing protein" evidence="1">
    <location>
        <begin position="27"/>
        <end position="709"/>
    </location>
</feature>
<feature type="domain" description="WxL" evidence="2">
    <location>
        <begin position="565"/>
        <end position="708"/>
    </location>
</feature>